<evidence type="ECO:0000259" key="3">
    <source>
        <dbReference type="PROSITE" id="PS50089"/>
    </source>
</evidence>
<dbReference type="GO" id="GO:0004842">
    <property type="term" value="F:ubiquitin-protein transferase activity"/>
    <property type="evidence" value="ECO:0007669"/>
    <property type="project" value="InterPro"/>
</dbReference>
<evidence type="ECO:0000256" key="1">
    <source>
        <dbReference type="PROSITE-ProRule" id="PRU00175"/>
    </source>
</evidence>
<sequence>MGQISCCSSKNAQFNNLVKTPYGDSKTPQLSECHPTNLFKMSEEDLMNEELICSICLGVVRNAVKDPCGHVYGECCIKNWLKKNPKCPYSQKSLTQNQLKAEKSVRKRVEHELKISQNQTNNSNRQHLQTQKIEVQATS</sequence>
<dbReference type="Gene3D" id="3.30.40.10">
    <property type="entry name" value="Zinc/RING finger domain, C3HC4 (zinc finger)"/>
    <property type="match status" value="1"/>
</dbReference>
<dbReference type="InParanoid" id="W7X4M2"/>
<protein>
    <submittedName>
        <fullName evidence="4">Zinc finger, C3HC4 type (RING finger) protein</fullName>
    </submittedName>
</protein>
<feature type="region of interest" description="Disordered" evidence="2">
    <location>
        <begin position="115"/>
        <end position="139"/>
    </location>
</feature>
<reference evidence="5" key="1">
    <citation type="journal article" date="2006" name="PLoS Biol.">
        <title>Macronuclear genome sequence of the ciliate Tetrahymena thermophila, a model eukaryote.</title>
        <authorList>
            <person name="Eisen J.A."/>
            <person name="Coyne R.S."/>
            <person name="Wu M."/>
            <person name="Wu D."/>
            <person name="Thiagarajan M."/>
            <person name="Wortman J.R."/>
            <person name="Badger J.H."/>
            <person name="Ren Q."/>
            <person name="Amedeo P."/>
            <person name="Jones K.M."/>
            <person name="Tallon L.J."/>
            <person name="Delcher A.L."/>
            <person name="Salzberg S.L."/>
            <person name="Silva J.C."/>
            <person name="Haas B.J."/>
            <person name="Majoros W.H."/>
            <person name="Farzad M."/>
            <person name="Carlton J.M."/>
            <person name="Smith R.K. Jr."/>
            <person name="Garg J."/>
            <person name="Pearlman R.E."/>
            <person name="Karrer K.M."/>
            <person name="Sun L."/>
            <person name="Manning G."/>
            <person name="Elde N.C."/>
            <person name="Turkewitz A.P."/>
            <person name="Asai D.J."/>
            <person name="Wilkes D.E."/>
            <person name="Wang Y."/>
            <person name="Cai H."/>
            <person name="Collins K."/>
            <person name="Stewart B.A."/>
            <person name="Lee S.R."/>
            <person name="Wilamowska K."/>
            <person name="Weinberg Z."/>
            <person name="Ruzzo W.L."/>
            <person name="Wloga D."/>
            <person name="Gaertig J."/>
            <person name="Frankel J."/>
            <person name="Tsao C.-C."/>
            <person name="Gorovsky M.A."/>
            <person name="Keeling P.J."/>
            <person name="Waller R.F."/>
            <person name="Patron N.J."/>
            <person name="Cherry J.M."/>
            <person name="Stover N.A."/>
            <person name="Krieger C.J."/>
            <person name="del Toro C."/>
            <person name="Ryder H.F."/>
            <person name="Williamson S.C."/>
            <person name="Barbeau R.A."/>
            <person name="Hamilton E.P."/>
            <person name="Orias E."/>
        </authorList>
    </citation>
    <scope>NUCLEOTIDE SEQUENCE [LARGE SCALE GENOMIC DNA]</scope>
    <source>
        <strain evidence="5">SB210</strain>
    </source>
</reference>
<proteinExistence type="predicted"/>
<dbReference type="AlphaFoldDB" id="W7X4M2"/>
<dbReference type="EMBL" id="GG662504">
    <property type="protein sequence ID" value="EWS72352.1"/>
    <property type="molecule type" value="Genomic_DNA"/>
</dbReference>
<dbReference type="Pfam" id="PF13639">
    <property type="entry name" value="zf-RING_2"/>
    <property type="match status" value="1"/>
</dbReference>
<feature type="domain" description="RING-type" evidence="3">
    <location>
        <begin position="53"/>
        <end position="91"/>
    </location>
</feature>
<name>W7X4M2_TETTS</name>
<dbReference type="GeneID" id="24439026"/>
<keyword evidence="5" id="KW-1185">Reference proteome</keyword>
<dbReference type="InterPro" id="IPR003613">
    <property type="entry name" value="Ubox_domain"/>
</dbReference>
<dbReference type="SUPFAM" id="SSF57850">
    <property type="entry name" value="RING/U-box"/>
    <property type="match status" value="1"/>
</dbReference>
<dbReference type="STRING" id="312017.W7X4M2"/>
<dbReference type="InterPro" id="IPR001841">
    <property type="entry name" value="Znf_RING"/>
</dbReference>
<keyword evidence="1" id="KW-0479">Metal-binding</keyword>
<gene>
    <name evidence="4" type="ORF">TTHERM_000446269</name>
</gene>
<keyword evidence="1" id="KW-0862">Zinc</keyword>
<evidence type="ECO:0000256" key="2">
    <source>
        <dbReference type="SAM" id="MobiDB-lite"/>
    </source>
</evidence>
<dbReference type="RefSeq" id="XP_012655129.1">
    <property type="nucleotide sequence ID" value="XM_012799675.1"/>
</dbReference>
<dbReference type="GO" id="GO:0008270">
    <property type="term" value="F:zinc ion binding"/>
    <property type="evidence" value="ECO:0007669"/>
    <property type="project" value="UniProtKB-KW"/>
</dbReference>
<dbReference type="GO" id="GO:0016567">
    <property type="term" value="P:protein ubiquitination"/>
    <property type="evidence" value="ECO:0007669"/>
    <property type="project" value="InterPro"/>
</dbReference>
<evidence type="ECO:0000313" key="5">
    <source>
        <dbReference type="Proteomes" id="UP000009168"/>
    </source>
</evidence>
<keyword evidence="1" id="KW-0863">Zinc-finger</keyword>
<dbReference type="OrthoDB" id="654191at2759"/>
<organism evidence="4 5">
    <name type="scientific">Tetrahymena thermophila (strain SB210)</name>
    <dbReference type="NCBI Taxonomy" id="312017"/>
    <lineage>
        <taxon>Eukaryota</taxon>
        <taxon>Sar</taxon>
        <taxon>Alveolata</taxon>
        <taxon>Ciliophora</taxon>
        <taxon>Intramacronucleata</taxon>
        <taxon>Oligohymenophorea</taxon>
        <taxon>Hymenostomatida</taxon>
        <taxon>Tetrahymenina</taxon>
        <taxon>Tetrahymenidae</taxon>
        <taxon>Tetrahymena</taxon>
    </lineage>
</organism>
<accession>W7X4M2</accession>
<dbReference type="PROSITE" id="PS50089">
    <property type="entry name" value="ZF_RING_2"/>
    <property type="match status" value="1"/>
</dbReference>
<dbReference type="Proteomes" id="UP000009168">
    <property type="component" value="Unassembled WGS sequence"/>
</dbReference>
<dbReference type="InterPro" id="IPR013083">
    <property type="entry name" value="Znf_RING/FYVE/PHD"/>
</dbReference>
<dbReference type="KEGG" id="tet:TTHERM_000446269"/>
<dbReference type="SMART" id="SM00504">
    <property type="entry name" value="Ubox"/>
    <property type="match status" value="1"/>
</dbReference>
<evidence type="ECO:0000313" key="4">
    <source>
        <dbReference type="EMBL" id="EWS72352.1"/>
    </source>
</evidence>